<evidence type="ECO:0000313" key="1">
    <source>
        <dbReference type="EMBL" id="MCI57224.1"/>
    </source>
</evidence>
<name>A0A392T9M9_9FABA</name>
<feature type="non-terminal residue" evidence="1">
    <location>
        <position position="1"/>
    </location>
</feature>
<reference evidence="1 2" key="1">
    <citation type="journal article" date="2018" name="Front. Plant Sci.">
        <title>Red Clover (Trifolium pratense) and Zigzag Clover (T. medium) - A Picture of Genomic Similarities and Differences.</title>
        <authorList>
            <person name="Dluhosova J."/>
            <person name="Istvanek J."/>
            <person name="Nedelnik J."/>
            <person name="Repkova J."/>
        </authorList>
    </citation>
    <scope>NUCLEOTIDE SEQUENCE [LARGE SCALE GENOMIC DNA]</scope>
    <source>
        <strain evidence="2">cv. 10/8</strain>
        <tissue evidence="1">Leaf</tissue>
    </source>
</reference>
<keyword evidence="2" id="KW-1185">Reference proteome</keyword>
<evidence type="ECO:0000313" key="2">
    <source>
        <dbReference type="Proteomes" id="UP000265520"/>
    </source>
</evidence>
<dbReference type="Proteomes" id="UP000265520">
    <property type="component" value="Unassembled WGS sequence"/>
</dbReference>
<proteinExistence type="predicted"/>
<sequence length="24" mass="2566">GEGGGGLLFGYWGFSMIVSQMENE</sequence>
<organism evidence="1 2">
    <name type="scientific">Trifolium medium</name>
    <dbReference type="NCBI Taxonomy" id="97028"/>
    <lineage>
        <taxon>Eukaryota</taxon>
        <taxon>Viridiplantae</taxon>
        <taxon>Streptophyta</taxon>
        <taxon>Embryophyta</taxon>
        <taxon>Tracheophyta</taxon>
        <taxon>Spermatophyta</taxon>
        <taxon>Magnoliopsida</taxon>
        <taxon>eudicotyledons</taxon>
        <taxon>Gunneridae</taxon>
        <taxon>Pentapetalae</taxon>
        <taxon>rosids</taxon>
        <taxon>fabids</taxon>
        <taxon>Fabales</taxon>
        <taxon>Fabaceae</taxon>
        <taxon>Papilionoideae</taxon>
        <taxon>50 kb inversion clade</taxon>
        <taxon>NPAAA clade</taxon>
        <taxon>Hologalegina</taxon>
        <taxon>IRL clade</taxon>
        <taxon>Trifolieae</taxon>
        <taxon>Trifolium</taxon>
    </lineage>
</organism>
<dbReference type="AlphaFoldDB" id="A0A392T9M9"/>
<dbReference type="EMBL" id="LXQA010525391">
    <property type="protein sequence ID" value="MCI57224.1"/>
    <property type="molecule type" value="Genomic_DNA"/>
</dbReference>
<accession>A0A392T9M9</accession>
<comment type="caution">
    <text evidence="1">The sequence shown here is derived from an EMBL/GenBank/DDBJ whole genome shotgun (WGS) entry which is preliminary data.</text>
</comment>
<protein>
    <submittedName>
        <fullName evidence="1">Uncharacterized protein</fullName>
    </submittedName>
</protein>